<reference evidence="1 2" key="1">
    <citation type="submission" date="2019-03" db="EMBL/GenBank/DDBJ databases">
        <title>San Antonio Military Medical Center submission to MRSN (WRAIR), pending publication.</title>
        <authorList>
            <person name="Blyth D.M."/>
            <person name="Mccarthy S.L."/>
            <person name="Schall S.E."/>
            <person name="Stam J.A."/>
            <person name="Ong A.C."/>
            <person name="Mcgann P.T."/>
        </authorList>
    </citation>
    <scope>NUCLEOTIDE SEQUENCE [LARGE SCALE GENOMIC DNA]</scope>
    <source>
        <strain evidence="1 2">MRSN571793</strain>
    </source>
</reference>
<comment type="caution">
    <text evidence="1">The sequence shown here is derived from an EMBL/GenBank/DDBJ whole genome shotgun (WGS) entry which is preliminary data.</text>
</comment>
<dbReference type="PANTHER" id="PTHR21015:SF22">
    <property type="entry name" value="GLYCOSYLTRANSFERASE"/>
    <property type="match status" value="1"/>
</dbReference>
<dbReference type="EMBL" id="SOML01000002">
    <property type="protein sequence ID" value="TFD97963.1"/>
    <property type="molecule type" value="Genomic_DNA"/>
</dbReference>
<keyword evidence="2" id="KW-1185">Reference proteome</keyword>
<dbReference type="Gene3D" id="3.40.50.2000">
    <property type="entry name" value="Glycogen Phosphorylase B"/>
    <property type="match status" value="1"/>
</dbReference>
<dbReference type="SUPFAM" id="SSF53756">
    <property type="entry name" value="UDP-Glycosyltransferase/glycogen phosphorylase"/>
    <property type="match status" value="1"/>
</dbReference>
<dbReference type="Pfam" id="PF13528">
    <property type="entry name" value="Glyco_trans_1_3"/>
    <property type="match status" value="1"/>
</dbReference>
<organism evidence="1 2">
    <name type="scientific">Dysgonomonas capnocytophagoides</name>
    <dbReference type="NCBI Taxonomy" id="45254"/>
    <lineage>
        <taxon>Bacteria</taxon>
        <taxon>Pseudomonadati</taxon>
        <taxon>Bacteroidota</taxon>
        <taxon>Bacteroidia</taxon>
        <taxon>Bacteroidales</taxon>
        <taxon>Dysgonomonadaceae</taxon>
        <taxon>Dysgonomonas</taxon>
    </lineage>
</organism>
<dbReference type="RefSeq" id="WP_026626342.1">
    <property type="nucleotide sequence ID" value="NZ_JAWZLG010000068.1"/>
</dbReference>
<dbReference type="GO" id="GO:0016757">
    <property type="term" value="F:glycosyltransferase activity"/>
    <property type="evidence" value="ECO:0007669"/>
    <property type="project" value="TreeGrafter"/>
</dbReference>
<evidence type="ECO:0008006" key="3">
    <source>
        <dbReference type="Google" id="ProtNLM"/>
    </source>
</evidence>
<sequence>MKYLFIVQGDGRGHMTQAIALSEMLRRNGHEVVEVLVGKSKTRSIPDFFYKRIGAHCRVYDTPSFIFRKNQKEIHPLKTLVYNIHPKRLRRYKKSIEKINLRIKKTMPDVVVNFYEILAGLSHLRFSIDVPFINIGHQYLIKHPDYPHAKGDGQGLMLFRLHTLLSGIGATKTLALSFYPLKDYVPDRIAVVPPLLRKEVLSLTPSDGDYILGYILNQGYENEVKEWHKDHPDTELNFFWDKKDADPETVIRKGLVMHQLDDEKFLQYMAGCKGYITTAGFESVCEAMYLNKPVMMIPVHVEQEVNAADAQSTGRGITGTSFNVTELLSYIDRRKGADNTEFREWVDRGEELFLRHLTTLV</sequence>
<proteinExistence type="predicted"/>
<name>A0A4Y8L5V5_9BACT</name>
<dbReference type="PANTHER" id="PTHR21015">
    <property type="entry name" value="UDP-N-ACETYLGLUCOSAMINE--N-ACETYLMURAMYL-(PENTAPEPTIDE) PYROPHOSPHORYL-UNDECAPRENOL N-ACETYLGLUCOSAMINE TRANSFERASE 1"/>
    <property type="match status" value="1"/>
</dbReference>
<dbReference type="OrthoDB" id="9793805at2"/>
<dbReference type="AlphaFoldDB" id="A0A4Y8L5V5"/>
<dbReference type="STRING" id="1121485.GCA_000426485_02444"/>
<evidence type="ECO:0000313" key="1">
    <source>
        <dbReference type="EMBL" id="TFD97963.1"/>
    </source>
</evidence>
<protein>
    <recommendedName>
        <fullName evidence="3">Glycosyltransferase</fullName>
    </recommendedName>
</protein>
<gene>
    <name evidence="1" type="ORF">E2605_04930</name>
</gene>
<accession>A0A4Y8L5V5</accession>
<evidence type="ECO:0000313" key="2">
    <source>
        <dbReference type="Proteomes" id="UP000297861"/>
    </source>
</evidence>
<dbReference type="Proteomes" id="UP000297861">
    <property type="component" value="Unassembled WGS sequence"/>
</dbReference>